<sequence length="76" mass="8716">MLMQKFIPEEIRNYSKNKSNMASKRSGSEFSKPGAYTDVYRIPLFSDACFNTMGRIFGAWSNIDLTIPMGYIVDTY</sequence>
<dbReference type="Proteomes" id="UP000276133">
    <property type="component" value="Unassembled WGS sequence"/>
</dbReference>
<proteinExistence type="predicted"/>
<evidence type="ECO:0000313" key="1">
    <source>
        <dbReference type="EMBL" id="RNA28838.1"/>
    </source>
</evidence>
<accession>A0A3M7RZN2</accession>
<dbReference type="AlphaFoldDB" id="A0A3M7RZN2"/>
<gene>
    <name evidence="1" type="ORF">BpHYR1_039088</name>
</gene>
<keyword evidence="2" id="KW-1185">Reference proteome</keyword>
<reference evidence="1 2" key="1">
    <citation type="journal article" date="2018" name="Sci. Rep.">
        <title>Genomic signatures of local adaptation to the degree of environmental predictability in rotifers.</title>
        <authorList>
            <person name="Franch-Gras L."/>
            <person name="Hahn C."/>
            <person name="Garcia-Roger E.M."/>
            <person name="Carmona M.J."/>
            <person name="Serra M."/>
            <person name="Gomez A."/>
        </authorList>
    </citation>
    <scope>NUCLEOTIDE SEQUENCE [LARGE SCALE GENOMIC DNA]</scope>
    <source>
        <strain evidence="1">HYR1</strain>
    </source>
</reference>
<evidence type="ECO:0000313" key="2">
    <source>
        <dbReference type="Proteomes" id="UP000276133"/>
    </source>
</evidence>
<comment type="caution">
    <text evidence="1">The sequence shown here is derived from an EMBL/GenBank/DDBJ whole genome shotgun (WGS) entry which is preliminary data.</text>
</comment>
<organism evidence="1 2">
    <name type="scientific">Brachionus plicatilis</name>
    <name type="common">Marine rotifer</name>
    <name type="synonym">Brachionus muelleri</name>
    <dbReference type="NCBI Taxonomy" id="10195"/>
    <lineage>
        <taxon>Eukaryota</taxon>
        <taxon>Metazoa</taxon>
        <taxon>Spiralia</taxon>
        <taxon>Gnathifera</taxon>
        <taxon>Rotifera</taxon>
        <taxon>Eurotatoria</taxon>
        <taxon>Monogononta</taxon>
        <taxon>Pseudotrocha</taxon>
        <taxon>Ploima</taxon>
        <taxon>Brachionidae</taxon>
        <taxon>Brachionus</taxon>
    </lineage>
</organism>
<protein>
    <submittedName>
        <fullName evidence="1">Uncharacterized protein</fullName>
    </submittedName>
</protein>
<dbReference type="EMBL" id="REGN01002328">
    <property type="protein sequence ID" value="RNA28838.1"/>
    <property type="molecule type" value="Genomic_DNA"/>
</dbReference>
<name>A0A3M7RZN2_BRAPC</name>